<evidence type="ECO:0000256" key="6">
    <source>
        <dbReference type="RuleBase" id="RU004524"/>
    </source>
</evidence>
<evidence type="ECO:0000256" key="5">
    <source>
        <dbReference type="RuleBase" id="RU003919"/>
    </source>
</evidence>
<dbReference type="GO" id="GO:0006412">
    <property type="term" value="P:translation"/>
    <property type="evidence" value="ECO:0007669"/>
    <property type="project" value="UniProtKB-UniRule"/>
</dbReference>
<evidence type="ECO:0000313" key="7">
    <source>
        <dbReference type="EMBL" id="ADA67541.1"/>
    </source>
</evidence>
<comment type="function">
    <text evidence="4">Forms an intersubunit bridge (bridge B4) with the 23S rRNA of the 50S subunit in the ribosome.</text>
</comment>
<dbReference type="SMART" id="SM01387">
    <property type="entry name" value="Ribosomal_S15"/>
    <property type="match status" value="1"/>
</dbReference>
<keyword evidence="2 4" id="KW-0687">Ribonucleoprotein</keyword>
<proteinExistence type="inferred from homology"/>
<organism evidence="7 8">
    <name type="scientific">Thermotoga petrophila (strain ATCC BAA-489 / DSM 13996 / JCM 10882 / RKU-10)</name>
    <name type="common">Thermotoga naphthophila</name>
    <dbReference type="NCBI Taxonomy" id="590168"/>
    <lineage>
        <taxon>Bacteria</taxon>
        <taxon>Thermotogati</taxon>
        <taxon>Thermotogota</taxon>
        <taxon>Thermotogae</taxon>
        <taxon>Thermotogales</taxon>
        <taxon>Thermotogaceae</taxon>
        <taxon>Thermotoga</taxon>
    </lineage>
</organism>
<comment type="function">
    <text evidence="4 6">One of the primary rRNA binding proteins, it binds directly to 16S rRNA where it helps nucleate assembly of the platform of the 30S subunit by binding and bridging several RNA helices of the 16S rRNA.</text>
</comment>
<keyword evidence="4 6" id="KW-0694">RNA-binding</keyword>
<dbReference type="SUPFAM" id="SSF47060">
    <property type="entry name" value="S15/NS1 RNA-binding domain"/>
    <property type="match status" value="1"/>
</dbReference>
<dbReference type="GO" id="GO:0022627">
    <property type="term" value="C:cytosolic small ribosomal subunit"/>
    <property type="evidence" value="ECO:0007669"/>
    <property type="project" value="TreeGrafter"/>
</dbReference>
<dbReference type="Gene3D" id="1.10.287.10">
    <property type="entry name" value="S15/NS1, RNA-binding"/>
    <property type="match status" value="1"/>
</dbReference>
<dbReference type="PANTHER" id="PTHR23321">
    <property type="entry name" value="RIBOSOMAL PROTEIN S15, BACTERIAL AND ORGANELLAR"/>
    <property type="match status" value="1"/>
</dbReference>
<reference evidence="7 8" key="1">
    <citation type="submission" date="2009-12" db="EMBL/GenBank/DDBJ databases">
        <title>Complete sequence of Thermotoga petrophila RKU-1.</title>
        <authorList>
            <consortium name="US DOE Joint Genome Institute"/>
            <person name="Lucas S."/>
            <person name="Copeland A."/>
            <person name="Lapidus A."/>
            <person name="Glavina del Rio T."/>
            <person name="Dalin E."/>
            <person name="Tice H."/>
            <person name="Bruce D."/>
            <person name="Goodwin L."/>
            <person name="Pitluck S."/>
            <person name="Munk A.C."/>
            <person name="Brettin T."/>
            <person name="Detter J.C."/>
            <person name="Han C."/>
            <person name="Tapia R."/>
            <person name="Larimer F."/>
            <person name="Land M."/>
            <person name="Hauser L."/>
            <person name="Kyrpides N."/>
            <person name="Mikhailova N."/>
            <person name="Nelson K.E."/>
            <person name="Gogarten J.P."/>
            <person name="Noll K.M."/>
        </authorList>
    </citation>
    <scope>NUCLEOTIDE SEQUENCE [LARGE SCALE GENOMIC DNA]</scope>
    <source>
        <strain evidence="8">ATCC BAA-489 / DSM 13996 / JCM 10882 / RKU-10</strain>
    </source>
</reference>
<dbReference type="HOGENOM" id="CLU_148518_0_0_0"/>
<dbReference type="AlphaFoldDB" id="D2C487"/>
<evidence type="ECO:0000256" key="3">
    <source>
        <dbReference type="ARBA" id="ARBA00064542"/>
    </source>
</evidence>
<comment type="subunit">
    <text evidence="3 4">Part of the 30S ribosomal subunit. Forms a bridge to the 50S subunit in the 70S ribosome, contacting the 23S rRNA.</text>
</comment>
<dbReference type="PROSITE" id="PS00362">
    <property type="entry name" value="RIBOSOMAL_S15"/>
    <property type="match status" value="1"/>
</dbReference>
<dbReference type="FunFam" id="1.10.287.10:FF:000002">
    <property type="entry name" value="30S ribosomal protein S15"/>
    <property type="match status" value="1"/>
</dbReference>
<dbReference type="NCBIfam" id="TIGR00952">
    <property type="entry name" value="S15_bact"/>
    <property type="match status" value="1"/>
</dbReference>
<dbReference type="InterPro" id="IPR000589">
    <property type="entry name" value="Ribosomal_uS15"/>
</dbReference>
<gene>
    <name evidence="4" type="primary">rpsO</name>
    <name evidence="7" type="ordered locus">Tnap_1459</name>
</gene>
<dbReference type="Pfam" id="PF00312">
    <property type="entry name" value="Ribosomal_S15"/>
    <property type="match status" value="1"/>
</dbReference>
<dbReference type="InterPro" id="IPR005290">
    <property type="entry name" value="Ribosomal_uS15_bac-type"/>
</dbReference>
<keyword evidence="1 4" id="KW-0689">Ribosomal protein</keyword>
<dbReference type="Proteomes" id="UP000000940">
    <property type="component" value="Chromosome"/>
</dbReference>
<dbReference type="HAMAP" id="MF_01343_B">
    <property type="entry name" value="Ribosomal_uS15_B"/>
    <property type="match status" value="1"/>
</dbReference>
<dbReference type="Gene3D" id="6.10.250.3130">
    <property type="match status" value="1"/>
</dbReference>
<dbReference type="EMBL" id="CP001839">
    <property type="protein sequence ID" value="ADA67541.1"/>
    <property type="molecule type" value="Genomic_DNA"/>
</dbReference>
<name>D2C487_THEP2</name>
<dbReference type="GO" id="GO:0019843">
    <property type="term" value="F:rRNA binding"/>
    <property type="evidence" value="ECO:0007669"/>
    <property type="project" value="UniProtKB-UniRule"/>
</dbReference>
<dbReference type="GO" id="GO:0003735">
    <property type="term" value="F:structural constituent of ribosome"/>
    <property type="evidence" value="ECO:0007669"/>
    <property type="project" value="InterPro"/>
</dbReference>
<keyword evidence="4 6" id="KW-0699">rRNA-binding</keyword>
<dbReference type="PANTHER" id="PTHR23321:SF26">
    <property type="entry name" value="SMALL RIBOSOMAL SUBUNIT PROTEIN US15M"/>
    <property type="match status" value="1"/>
</dbReference>
<evidence type="ECO:0000256" key="2">
    <source>
        <dbReference type="ARBA" id="ARBA00023274"/>
    </source>
</evidence>
<protein>
    <recommendedName>
        <fullName evidence="4">Small ribosomal subunit protein uS15</fullName>
    </recommendedName>
</protein>
<keyword evidence="8" id="KW-1185">Reference proteome</keyword>
<dbReference type="InterPro" id="IPR009068">
    <property type="entry name" value="uS15_NS1_RNA-bd_sf"/>
</dbReference>
<dbReference type="CDD" id="cd00353">
    <property type="entry name" value="Ribosomal_S15p_S13e"/>
    <property type="match status" value="1"/>
</dbReference>
<evidence type="ECO:0000256" key="1">
    <source>
        <dbReference type="ARBA" id="ARBA00022980"/>
    </source>
</evidence>
<accession>D2C487</accession>
<comment type="similarity">
    <text evidence="4 5">Belongs to the universal ribosomal protein uS15 family.</text>
</comment>
<evidence type="ECO:0000313" key="8">
    <source>
        <dbReference type="Proteomes" id="UP000000940"/>
    </source>
</evidence>
<evidence type="ECO:0000256" key="4">
    <source>
        <dbReference type="HAMAP-Rule" id="MF_01343"/>
    </source>
</evidence>
<sequence>MVSLDPEKKNEIIKEFQIHENDTGSVEVQIALLTARIKHLTEHLRKHPKDFHSRRGLMKMIGRRRKMLKYLRHKKPEVYRELIVKLGIRK</sequence>
<dbReference type="KEGG" id="tnp:Tnap_1459"/>